<sequence>MIEESKNIIDKINSSRAKIYYQLNQLEEITGMSPRTLKYRMKLVKEKYSNIPSLLKRNGKAWQIHYTLIDEFLPKYNKKQSNLTNHKWETMVTWNTKDNYDINYHVQLIKEVKQELPSVNIGYVIETDGRGVSHLHAITDGFKDNIEIAVSGILKKYIACGQYRCQIEKINNYGSATSYLRKSGKITII</sequence>
<protein>
    <submittedName>
        <fullName evidence="1">Uncharacterized protein</fullName>
    </submittedName>
</protein>
<dbReference type="RefSeq" id="WP_129746576.1">
    <property type="nucleotide sequence ID" value="NZ_JUIV01000004.1"/>
</dbReference>
<reference evidence="1 2" key="1">
    <citation type="submission" date="2014-12" db="EMBL/GenBank/DDBJ databases">
        <title>Genome sequence of Flavobacterium anhuiense RCM74.</title>
        <authorList>
            <person name="Kim J.F."/>
            <person name="Song J.Y."/>
            <person name="Kwak M.-J."/>
            <person name="Lee S.-W."/>
        </authorList>
    </citation>
    <scope>NUCLEOTIDE SEQUENCE [LARGE SCALE GENOMIC DNA]</scope>
    <source>
        <strain evidence="1 2">RCM74</strain>
    </source>
</reference>
<organism evidence="1 2">
    <name type="scientific">Flavobacterium anhuiense</name>
    <dbReference type="NCBI Taxonomy" id="459526"/>
    <lineage>
        <taxon>Bacteria</taxon>
        <taxon>Pseudomonadati</taxon>
        <taxon>Bacteroidota</taxon>
        <taxon>Flavobacteriia</taxon>
        <taxon>Flavobacteriales</taxon>
        <taxon>Flavobacteriaceae</taxon>
        <taxon>Flavobacterium</taxon>
    </lineage>
</organism>
<comment type="caution">
    <text evidence="1">The sequence shown here is derived from an EMBL/GenBank/DDBJ whole genome shotgun (WGS) entry which is preliminary data.</text>
</comment>
<dbReference type="Proteomes" id="UP000290433">
    <property type="component" value="Unassembled WGS sequence"/>
</dbReference>
<accession>A0A444W0F3</accession>
<gene>
    <name evidence="1" type="ORF">NU08_1611</name>
</gene>
<evidence type="ECO:0000313" key="1">
    <source>
        <dbReference type="EMBL" id="RYJ39303.1"/>
    </source>
</evidence>
<dbReference type="EMBL" id="JUIV01000004">
    <property type="protein sequence ID" value="RYJ39303.1"/>
    <property type="molecule type" value="Genomic_DNA"/>
</dbReference>
<proteinExistence type="predicted"/>
<name>A0A444W0F3_9FLAO</name>
<dbReference type="OrthoDB" id="1340508at2"/>
<evidence type="ECO:0000313" key="2">
    <source>
        <dbReference type="Proteomes" id="UP000290433"/>
    </source>
</evidence>
<dbReference type="AlphaFoldDB" id="A0A444W0F3"/>